<dbReference type="GO" id="GO:0005737">
    <property type="term" value="C:cytoplasm"/>
    <property type="evidence" value="ECO:0007669"/>
    <property type="project" value="UniProtKB-SubCell"/>
</dbReference>
<dbReference type="InterPro" id="IPR051980">
    <property type="entry name" value="WD_repeat_MORG1"/>
</dbReference>
<dbReference type="EMBL" id="SNRW01004094">
    <property type="protein sequence ID" value="KAA6388157.1"/>
    <property type="molecule type" value="Genomic_DNA"/>
</dbReference>
<dbReference type="PANTHER" id="PTHR22842:SF3">
    <property type="entry name" value="WD REPEAT DOMAIN-CONTAINING PROTEIN 83"/>
    <property type="match status" value="1"/>
</dbReference>
<keyword evidence="4" id="KW-0282">Flagellum</keyword>
<keyword evidence="2" id="KW-0963">Cytoplasm</keyword>
<name>A0A5J4VZS0_9EUKA</name>
<reference evidence="4 5" key="1">
    <citation type="submission" date="2019-03" db="EMBL/GenBank/DDBJ databases">
        <title>Single cell metagenomics reveals metabolic interactions within the superorganism composed of flagellate Streblomastix strix and complex community of Bacteroidetes bacteria on its surface.</title>
        <authorList>
            <person name="Treitli S.C."/>
            <person name="Kolisko M."/>
            <person name="Husnik F."/>
            <person name="Keeling P."/>
            <person name="Hampl V."/>
        </authorList>
    </citation>
    <scope>NUCLEOTIDE SEQUENCE [LARGE SCALE GENOMIC DNA]</scope>
    <source>
        <strain evidence="4">ST1C</strain>
    </source>
</reference>
<evidence type="ECO:0000256" key="1">
    <source>
        <dbReference type="ARBA" id="ARBA00004496"/>
    </source>
</evidence>
<dbReference type="InterPro" id="IPR036322">
    <property type="entry name" value="WD40_repeat_dom_sf"/>
</dbReference>
<accession>A0A5J4VZS0</accession>
<evidence type="ECO:0000256" key="2">
    <source>
        <dbReference type="ARBA" id="ARBA00022490"/>
    </source>
</evidence>
<dbReference type="GO" id="GO:0000398">
    <property type="term" value="P:mRNA splicing, via spliceosome"/>
    <property type="evidence" value="ECO:0007669"/>
    <property type="project" value="TreeGrafter"/>
</dbReference>
<sequence length="719" mass="81749">MIFLSCGYHDITLWHLRSGNEFVRIEIPNVTCLCVCFNLSRTEIISGWSDRKIRSFEPESGRIQHVIGDVHKKVQSVSMFLKSSAIVSGGSEGQVRLWKLGYDNQQLVATMKEHRMAVTALRMTHDDLECVSSGSDGYMLTYSLTHNIRLKQLINTTNIQVINYLPYSSQFIACGSDRFATFFDAFRGNQLCKIELSDKELFDIAVIKSRMNYHDVTQIQNSFLSIVMTAKLQFDNKFEEFDESYQDGVVLFVGLKSESNIIHEYTVYHRGRTIDGSLQNDATTESFIYNTIKPKSEKNNRKHIHSLYENIHKFDTSACGTYITMRKIEEAITTQTNVPYLMPVRFRISVPLDDLLIFSAFTDYPNGMFGDLKIKFKINSNAFVFAQVNPTVSLAKYYTMNKDELLSSGQQKLMDIDLFFRNWSLTFQYTKQFTQLGCIADLIIGIRAEELTPSGLKNLICDINPVTISIKNYVVTEVTANMAGYQATDDCLARVRDFFSTRAFVVPAQRVEIWPFQTSAALTGIKTSQNIPLSHVTDFVLLFPKDARCTTCFENPCYQNMQLTTCGRNFPDMPMNTTDQLFFQLQLNASNLDLLFEATDEFEDALTTPRNTATRRLNAHTDLTSFVISLQCERNSNGTLTFDGLDTMNQNTSVELRGTQIYHGVTDCYYNVDANGKRSPPPILCTVHDTFWLFNPNQGGSCQYDTTHSFDEVFGEIGA</sequence>
<proteinExistence type="inferred from homology"/>
<protein>
    <submittedName>
        <fullName evidence="4">Putative flagellar associated protein</fullName>
    </submittedName>
</protein>
<comment type="similarity">
    <text evidence="3">Belongs to the WD repeat MORG1 family.</text>
</comment>
<dbReference type="GO" id="GO:0071013">
    <property type="term" value="C:catalytic step 2 spliceosome"/>
    <property type="evidence" value="ECO:0007669"/>
    <property type="project" value="TreeGrafter"/>
</dbReference>
<keyword evidence="4" id="KW-0969">Cilium</keyword>
<evidence type="ECO:0000313" key="4">
    <source>
        <dbReference type="EMBL" id="KAA6388157.1"/>
    </source>
</evidence>
<evidence type="ECO:0000313" key="5">
    <source>
        <dbReference type="Proteomes" id="UP000324800"/>
    </source>
</evidence>
<evidence type="ECO:0000256" key="3">
    <source>
        <dbReference type="ARBA" id="ARBA00038145"/>
    </source>
</evidence>
<dbReference type="AlphaFoldDB" id="A0A5J4VZS0"/>
<dbReference type="PANTHER" id="PTHR22842">
    <property type="entry name" value="WD40 REPEAT PROTEIN"/>
    <property type="match status" value="1"/>
</dbReference>
<organism evidence="4 5">
    <name type="scientific">Streblomastix strix</name>
    <dbReference type="NCBI Taxonomy" id="222440"/>
    <lineage>
        <taxon>Eukaryota</taxon>
        <taxon>Metamonada</taxon>
        <taxon>Preaxostyla</taxon>
        <taxon>Oxymonadida</taxon>
        <taxon>Streblomastigidae</taxon>
        <taxon>Streblomastix</taxon>
    </lineage>
</organism>
<dbReference type="Gene3D" id="2.130.10.10">
    <property type="entry name" value="YVTN repeat-like/Quinoprotein amine dehydrogenase"/>
    <property type="match status" value="1"/>
</dbReference>
<gene>
    <name evidence="4" type="ORF">EZS28_016315</name>
</gene>
<dbReference type="SUPFAM" id="SSF50978">
    <property type="entry name" value="WD40 repeat-like"/>
    <property type="match status" value="1"/>
</dbReference>
<keyword evidence="4" id="KW-0966">Cell projection</keyword>
<dbReference type="SMART" id="SM00320">
    <property type="entry name" value="WD40"/>
    <property type="match status" value="4"/>
</dbReference>
<dbReference type="OrthoDB" id="10500762at2759"/>
<comment type="caution">
    <text evidence="4">The sequence shown here is derived from an EMBL/GenBank/DDBJ whole genome shotgun (WGS) entry which is preliminary data.</text>
</comment>
<dbReference type="Proteomes" id="UP000324800">
    <property type="component" value="Unassembled WGS sequence"/>
</dbReference>
<dbReference type="InterPro" id="IPR015943">
    <property type="entry name" value="WD40/YVTN_repeat-like_dom_sf"/>
</dbReference>
<comment type="subcellular location">
    <subcellularLocation>
        <location evidence="1">Cytoplasm</location>
    </subcellularLocation>
</comment>
<dbReference type="InterPro" id="IPR001680">
    <property type="entry name" value="WD40_rpt"/>
</dbReference>